<reference evidence="3" key="1">
    <citation type="journal article" date="2019" name="Int. J. Syst. Evol. Microbiol.">
        <title>The Global Catalogue of Microorganisms (GCM) 10K type strain sequencing project: providing services to taxonomists for standard genome sequencing and annotation.</title>
        <authorList>
            <consortium name="The Broad Institute Genomics Platform"/>
            <consortium name="The Broad Institute Genome Sequencing Center for Infectious Disease"/>
            <person name="Wu L."/>
            <person name="Ma J."/>
        </authorList>
    </citation>
    <scope>NUCLEOTIDE SEQUENCE [LARGE SCALE GENOMIC DNA]</scope>
    <source>
        <strain evidence="3">JCM 17986</strain>
    </source>
</reference>
<evidence type="ECO:0000313" key="2">
    <source>
        <dbReference type="EMBL" id="GAA4957935.1"/>
    </source>
</evidence>
<gene>
    <name evidence="2" type="ORF">GCM10023205_20520</name>
</gene>
<protein>
    <recommendedName>
        <fullName evidence="4">Aminoglycoside phosphotransferase domain-containing protein</fullName>
    </recommendedName>
</protein>
<feature type="region of interest" description="Disordered" evidence="1">
    <location>
        <begin position="394"/>
        <end position="419"/>
    </location>
</feature>
<sequence length="419" mass="45583">MSAIDYEPAEARKVVAEARRLAADDPAVVLAGDQNSNVPVWDARRGMKVVARFPIPGRSPLAMRTQRSEAAILRAVPGVAHFFPQVLYEDPDGAFAIHTWEEDVLVGNVPGGPAPLRLFRPIARVWADLQSYQMGGGVQARRDLPPELIRNQEVRRPDRPPVRSAATTQAAYIQLHRRETAMRFDKAVVATGDYLHTVFGFPAHPERFAAGAVEELEDVPLTIAIPDLHRGNYGRRPDGSLLLFDPEGIGYHPPMYALAVAAVFGEYTDDDSAAFVAEHRAAAPAGLLPFFDRHFEAWEQFATVQRAIGITCGAVNQMARKGRSGYDEALEAWTGRLHRIVNAAGRIWGGPELSPGFVRDHLDRAAQVHRRTQSLGGGPAAALAGFGVARARSVTPPRGRTAVPGRQATGMGRALELSK</sequence>
<proteinExistence type="predicted"/>
<organism evidence="2 3">
    <name type="scientific">Yinghuangia aomiensis</name>
    <dbReference type="NCBI Taxonomy" id="676205"/>
    <lineage>
        <taxon>Bacteria</taxon>
        <taxon>Bacillati</taxon>
        <taxon>Actinomycetota</taxon>
        <taxon>Actinomycetes</taxon>
        <taxon>Kitasatosporales</taxon>
        <taxon>Streptomycetaceae</taxon>
        <taxon>Yinghuangia</taxon>
    </lineage>
</organism>
<dbReference type="SUPFAM" id="SSF56112">
    <property type="entry name" value="Protein kinase-like (PK-like)"/>
    <property type="match status" value="1"/>
</dbReference>
<comment type="caution">
    <text evidence="2">The sequence shown here is derived from an EMBL/GenBank/DDBJ whole genome shotgun (WGS) entry which is preliminary data.</text>
</comment>
<dbReference type="InterPro" id="IPR011009">
    <property type="entry name" value="Kinase-like_dom_sf"/>
</dbReference>
<evidence type="ECO:0000256" key="1">
    <source>
        <dbReference type="SAM" id="MobiDB-lite"/>
    </source>
</evidence>
<accession>A0ABP9H371</accession>
<keyword evidence="3" id="KW-1185">Reference proteome</keyword>
<evidence type="ECO:0008006" key="4">
    <source>
        <dbReference type="Google" id="ProtNLM"/>
    </source>
</evidence>
<evidence type="ECO:0000313" key="3">
    <source>
        <dbReference type="Proteomes" id="UP001500466"/>
    </source>
</evidence>
<name>A0ABP9H371_9ACTN</name>
<dbReference type="Proteomes" id="UP001500466">
    <property type="component" value="Unassembled WGS sequence"/>
</dbReference>
<dbReference type="EMBL" id="BAABHS010000006">
    <property type="protein sequence ID" value="GAA4957935.1"/>
    <property type="molecule type" value="Genomic_DNA"/>
</dbReference>
<dbReference type="RefSeq" id="WP_345675044.1">
    <property type="nucleotide sequence ID" value="NZ_BAABHS010000006.1"/>
</dbReference>